<evidence type="ECO:0000313" key="6">
    <source>
        <dbReference type="Proteomes" id="UP000664844"/>
    </source>
</evidence>
<keyword evidence="1" id="KW-0042">Antenna complex</keyword>
<dbReference type="PROSITE" id="PS50077">
    <property type="entry name" value="HEAT_REPEAT"/>
    <property type="match status" value="1"/>
</dbReference>
<dbReference type="Gene3D" id="1.25.10.10">
    <property type="entry name" value="Leucine-rich Repeat Variant"/>
    <property type="match status" value="1"/>
</dbReference>
<dbReference type="EMBL" id="JAFLQW010000598">
    <property type="protein sequence ID" value="MBO0351854.1"/>
    <property type="molecule type" value="Genomic_DNA"/>
</dbReference>
<feature type="chain" id="PRO_5045952903" evidence="4">
    <location>
        <begin position="33"/>
        <end position="178"/>
    </location>
</feature>
<evidence type="ECO:0000256" key="4">
    <source>
        <dbReference type="SAM" id="SignalP"/>
    </source>
</evidence>
<evidence type="ECO:0000313" key="5">
    <source>
        <dbReference type="EMBL" id="MBO0351854.1"/>
    </source>
</evidence>
<evidence type="ECO:0000256" key="2">
    <source>
        <dbReference type="ARBA" id="ARBA00022738"/>
    </source>
</evidence>
<dbReference type="RefSeq" id="WP_207090284.1">
    <property type="nucleotide sequence ID" value="NZ_JAFLQW010000598.1"/>
</dbReference>
<organism evidence="5 6">
    <name type="scientific">Phormidium pseudopriestleyi FRX01</name>
    <dbReference type="NCBI Taxonomy" id="1759528"/>
    <lineage>
        <taxon>Bacteria</taxon>
        <taxon>Bacillati</taxon>
        <taxon>Cyanobacteriota</taxon>
        <taxon>Cyanophyceae</taxon>
        <taxon>Oscillatoriophycideae</taxon>
        <taxon>Oscillatoriales</taxon>
        <taxon>Oscillatoriaceae</taxon>
        <taxon>Phormidium</taxon>
    </lineage>
</organism>
<protein>
    <submittedName>
        <fullName evidence="5">HEAT repeat domain-containing protein</fullName>
    </submittedName>
</protein>
<keyword evidence="2" id="KW-0605">Phycobilisome</keyword>
<keyword evidence="6" id="KW-1185">Reference proteome</keyword>
<proteinExistence type="predicted"/>
<feature type="region of interest" description="Disordered" evidence="3">
    <location>
        <begin position="103"/>
        <end position="178"/>
    </location>
</feature>
<dbReference type="InterPro" id="IPR021133">
    <property type="entry name" value="HEAT_type_2"/>
</dbReference>
<dbReference type="InterPro" id="IPR016024">
    <property type="entry name" value="ARM-type_fold"/>
</dbReference>
<keyword evidence="4" id="KW-0732">Signal</keyword>
<evidence type="ECO:0000256" key="1">
    <source>
        <dbReference type="ARBA" id="ARBA00022549"/>
    </source>
</evidence>
<dbReference type="InterPro" id="IPR004155">
    <property type="entry name" value="PBS_lyase_HEAT"/>
</dbReference>
<dbReference type="Proteomes" id="UP000664844">
    <property type="component" value="Unassembled WGS sequence"/>
</dbReference>
<reference evidence="5 6" key="1">
    <citation type="submission" date="2021-03" db="EMBL/GenBank/DDBJ databases">
        <title>Metabolic Capacity of the Antarctic Cyanobacterium Phormidium pseudopriestleyi that Sustains Oxygenic Photosynthesis in the Presence of Hydrogen Sulfide.</title>
        <authorList>
            <person name="Lumian J.E."/>
            <person name="Jungblut A.D."/>
            <person name="Dillon M.L."/>
            <person name="Hawes I."/>
            <person name="Doran P.T."/>
            <person name="Mackey T.J."/>
            <person name="Dick G.J."/>
            <person name="Grettenberger C.L."/>
            <person name="Sumner D.Y."/>
        </authorList>
    </citation>
    <scope>NUCLEOTIDE SEQUENCE [LARGE SCALE GENOMIC DNA]</scope>
    <source>
        <strain evidence="5 6">FRX01</strain>
    </source>
</reference>
<evidence type="ECO:0000256" key="3">
    <source>
        <dbReference type="SAM" id="MobiDB-lite"/>
    </source>
</evidence>
<accession>A0ABS3FXJ7</accession>
<dbReference type="SMART" id="SM00567">
    <property type="entry name" value="EZ_HEAT"/>
    <property type="match status" value="2"/>
</dbReference>
<gene>
    <name evidence="5" type="ORF">J0895_22785</name>
</gene>
<sequence length="178" mass="19033">MTHTRSHKLFATVALTVLSWTSTLLLTTPATAETPTDAEIAPLIEQLKVADEFTRGDRVTALAEVGAPAVPALIKALQSDNFLIRQGAAEALSQIGDPAVPDLLKSLESDSPRVRGITATNRTLGHRRNSPTSARSPSHDSHFNRRRTHPPTHLHPSPVAGNHPPPTPGPHGKSGTHF</sequence>
<name>A0ABS3FXJ7_9CYAN</name>
<dbReference type="SUPFAM" id="SSF48371">
    <property type="entry name" value="ARM repeat"/>
    <property type="match status" value="1"/>
</dbReference>
<dbReference type="Pfam" id="PF13646">
    <property type="entry name" value="HEAT_2"/>
    <property type="match status" value="1"/>
</dbReference>
<feature type="signal peptide" evidence="4">
    <location>
        <begin position="1"/>
        <end position="32"/>
    </location>
</feature>
<dbReference type="InterPro" id="IPR011989">
    <property type="entry name" value="ARM-like"/>
</dbReference>
<comment type="caution">
    <text evidence="5">The sequence shown here is derived from an EMBL/GenBank/DDBJ whole genome shotgun (WGS) entry which is preliminary data.</text>
</comment>